<dbReference type="Proteomes" id="UP001365128">
    <property type="component" value="Unassembled WGS sequence"/>
</dbReference>
<comment type="caution">
    <text evidence="2">The sequence shown here is derived from an EMBL/GenBank/DDBJ whole genome shotgun (WGS) entry which is preliminary data.</text>
</comment>
<dbReference type="Gene3D" id="3.30.710.10">
    <property type="entry name" value="Potassium Channel Kv1.1, Chain A"/>
    <property type="match status" value="1"/>
</dbReference>
<feature type="region of interest" description="Disordered" evidence="1">
    <location>
        <begin position="83"/>
        <end position="102"/>
    </location>
</feature>
<gene>
    <name evidence="2" type="ORF">IWX46DRAFT_43019</name>
</gene>
<protein>
    <submittedName>
        <fullName evidence="2">Uncharacterized protein</fullName>
    </submittedName>
</protein>
<feature type="compositionally biased region" description="Low complexity" evidence="1">
    <location>
        <begin position="89"/>
        <end position="102"/>
    </location>
</feature>
<evidence type="ECO:0000313" key="3">
    <source>
        <dbReference type="Proteomes" id="UP001365128"/>
    </source>
</evidence>
<name>A0ABR1MGT9_9PEZI</name>
<evidence type="ECO:0000313" key="2">
    <source>
        <dbReference type="EMBL" id="KAK7548853.1"/>
    </source>
</evidence>
<evidence type="ECO:0000256" key="1">
    <source>
        <dbReference type="SAM" id="MobiDB-lite"/>
    </source>
</evidence>
<dbReference type="EMBL" id="JBBPDW010000010">
    <property type="protein sequence ID" value="KAK7548853.1"/>
    <property type="molecule type" value="Genomic_DNA"/>
</dbReference>
<accession>A0ABR1MGT9</accession>
<organism evidence="2 3">
    <name type="scientific">Phyllosticta citricarpa</name>
    <dbReference type="NCBI Taxonomy" id="55181"/>
    <lineage>
        <taxon>Eukaryota</taxon>
        <taxon>Fungi</taxon>
        <taxon>Dikarya</taxon>
        <taxon>Ascomycota</taxon>
        <taxon>Pezizomycotina</taxon>
        <taxon>Dothideomycetes</taxon>
        <taxon>Dothideomycetes incertae sedis</taxon>
        <taxon>Botryosphaeriales</taxon>
        <taxon>Phyllostictaceae</taxon>
        <taxon>Phyllosticta</taxon>
    </lineage>
</organism>
<keyword evidence="3" id="KW-1185">Reference proteome</keyword>
<sequence>MISKEHSRSSLRNPDVEVTSFGTEPALVPRRNTARFGLLFPTACCLTYKSATCASSWSVSRTRLPHSTNISLHSTNNIFCTTNKSSDFPPNNTRSPSTPTLSPTTMFSSTKMSNGVGPTIIGLTTADGGKFDMQPRVWRHFGVLRTTPSVSRKTFSQMNVPLPQGVSRRTAEKLIEWCTTHQAPPSPASPSSWNPPSPLDVIRPSGSERRELARPSFSFEDRRFWAAFTLAQMRELLTAARTCRIQPLVQEAERYLRDLLRETPSSKRRARHGDRCVNCVDFGLYLQG</sequence>
<proteinExistence type="predicted"/>
<reference evidence="2 3" key="1">
    <citation type="submission" date="2024-04" db="EMBL/GenBank/DDBJ databases">
        <title>Phyllosticta paracitricarpa is synonymous to the EU quarantine fungus P. citricarpa based on phylogenomic analyses.</title>
        <authorList>
            <consortium name="Lawrence Berkeley National Laboratory"/>
            <person name="Van Ingen-Buijs V.A."/>
            <person name="Van Westerhoven A.C."/>
            <person name="Haridas S."/>
            <person name="Skiadas P."/>
            <person name="Martin F."/>
            <person name="Groenewald J.Z."/>
            <person name="Crous P.W."/>
            <person name="Seidl M.F."/>
        </authorList>
    </citation>
    <scope>NUCLEOTIDE SEQUENCE [LARGE SCALE GENOMIC DNA]</scope>
    <source>
        <strain evidence="2 3">CBS 122670</strain>
    </source>
</reference>
<dbReference type="InterPro" id="IPR011333">
    <property type="entry name" value="SKP1/BTB/POZ_sf"/>
</dbReference>